<evidence type="ECO:0000256" key="2">
    <source>
        <dbReference type="ARBA" id="ARBA00004690"/>
    </source>
</evidence>
<comment type="pathway">
    <text evidence="4">Pyrimidine metabolism; UMP biosynthesis via salvage pathway; UMP from uracil: step 1/1.</text>
</comment>
<evidence type="ECO:0000256" key="5">
    <source>
        <dbReference type="ARBA" id="ARBA00008173"/>
    </source>
</evidence>
<dbReference type="GO" id="GO:0016757">
    <property type="term" value="F:glycosyltransferase activity"/>
    <property type="evidence" value="ECO:0007669"/>
    <property type="project" value="UniProtKB-KW"/>
</dbReference>
<evidence type="ECO:0000256" key="9">
    <source>
        <dbReference type="ARBA" id="ARBA00022676"/>
    </source>
</evidence>
<dbReference type="InterPro" id="IPR029057">
    <property type="entry name" value="PRTase-like"/>
</dbReference>
<keyword evidence="14" id="KW-0511">Multifunctional enzyme</keyword>
<dbReference type="Pfam" id="PF00485">
    <property type="entry name" value="PRK"/>
    <property type="match status" value="1"/>
</dbReference>
<keyword evidence="8" id="KW-0021">Allosteric enzyme</keyword>
<keyword evidence="10" id="KW-0808">Transferase</keyword>
<name>A0A6A3B407_HIBSY</name>
<protein>
    <submittedName>
        <fullName evidence="17">Uridine kinase-like protein 1</fullName>
    </submittedName>
</protein>
<dbReference type="Gene3D" id="3.40.50.2020">
    <property type="match status" value="1"/>
</dbReference>
<dbReference type="AlphaFoldDB" id="A0A6A3B407"/>
<keyword evidence="12" id="KW-0418">Kinase</keyword>
<evidence type="ECO:0000256" key="14">
    <source>
        <dbReference type="ARBA" id="ARBA00023268"/>
    </source>
</evidence>
<evidence type="ECO:0000256" key="10">
    <source>
        <dbReference type="ARBA" id="ARBA00022679"/>
    </source>
</evidence>
<dbReference type="InterPro" id="IPR000836">
    <property type="entry name" value="PRTase_dom"/>
</dbReference>
<dbReference type="InterPro" id="IPR027417">
    <property type="entry name" value="P-loop_NTPase"/>
</dbReference>
<keyword evidence="13" id="KW-0342">GTP-binding</keyword>
<evidence type="ECO:0000313" key="17">
    <source>
        <dbReference type="EMBL" id="KAE8710055.1"/>
    </source>
</evidence>
<comment type="caution">
    <text evidence="17">The sequence shown here is derived from an EMBL/GenBank/DDBJ whole genome shotgun (WGS) entry which is preliminary data.</text>
</comment>
<dbReference type="GO" id="GO:0005525">
    <property type="term" value="F:GTP binding"/>
    <property type="evidence" value="ECO:0007669"/>
    <property type="project" value="UniProtKB-KW"/>
</dbReference>
<dbReference type="InterPro" id="IPR006083">
    <property type="entry name" value="PRK/URK"/>
</dbReference>
<comment type="similarity">
    <text evidence="6">Belongs to the UPRTase family.</text>
</comment>
<sequence>MPEESISIDCDMEKASGPHFSGLLNPTVTSASSPAFSDDNAPRQPFVIGVSGGTASGKTTVCDMIIQQLHDHRVVLDYFYRGLNSEELKRVQEYNFDHPDAFDTEQLLDCVQKLKSGQSVQVPIYDFKLHRRSSDSFRQVNASDVIILEGILIFHDQHVRNLMNMKIFVDADADVRLARRIRRDTVERGRDVNSVLEQPAFDDFVLPSKKYADVIIPRGGDNHVAIDLIVQHIRTKLDRLIRLVVEHGLGHLPFTEKQVVTPTATVYTGVDFCKKLCGVSIVRSGESMENALRACCKGIKIGKILIHREGDNGKQASNIFAIFKLLKRHVLLLDPVLATGNSANHAIELLLRKGVPQSHIIFLNLISAPEGIHCVCKRFPSLKIVTSEIDVALNEEYHVIPGLGEFGDRYFGTDD</sequence>
<evidence type="ECO:0000259" key="15">
    <source>
        <dbReference type="Pfam" id="PF00485"/>
    </source>
</evidence>
<evidence type="ECO:0000313" key="18">
    <source>
        <dbReference type="Proteomes" id="UP000436088"/>
    </source>
</evidence>
<proteinExistence type="inferred from homology"/>
<dbReference type="UniPathway" id="UPA00574">
    <property type="reaction ID" value="UER00637"/>
</dbReference>
<evidence type="ECO:0000256" key="7">
    <source>
        <dbReference type="ARBA" id="ARBA00010723"/>
    </source>
</evidence>
<dbReference type="Proteomes" id="UP000436088">
    <property type="component" value="Unassembled WGS sequence"/>
</dbReference>
<evidence type="ECO:0000259" key="16">
    <source>
        <dbReference type="Pfam" id="PF14681"/>
    </source>
</evidence>
<dbReference type="EMBL" id="VEPZ02000934">
    <property type="protein sequence ID" value="KAE8710055.1"/>
    <property type="molecule type" value="Genomic_DNA"/>
</dbReference>
<dbReference type="GO" id="GO:0044206">
    <property type="term" value="P:UMP salvage"/>
    <property type="evidence" value="ECO:0007669"/>
    <property type="project" value="UniProtKB-UniPathway"/>
</dbReference>
<comment type="similarity">
    <text evidence="7">In the C-terminal section; belongs to the UPRTase family.</text>
</comment>
<keyword evidence="9" id="KW-0328">Glycosyltransferase</keyword>
<evidence type="ECO:0000256" key="3">
    <source>
        <dbReference type="ARBA" id="ARBA00004784"/>
    </source>
</evidence>
<evidence type="ECO:0000256" key="11">
    <source>
        <dbReference type="ARBA" id="ARBA00022741"/>
    </source>
</evidence>
<accession>A0A6A3B407</accession>
<comment type="cofactor">
    <cofactor evidence="1">
        <name>Mg(2+)</name>
        <dbReference type="ChEBI" id="CHEBI:18420"/>
    </cofactor>
</comment>
<dbReference type="FunFam" id="3.40.50.2020:FF:000023">
    <property type="entry name" value="Probable uracil phosphoribosyltransferase"/>
    <property type="match status" value="1"/>
</dbReference>
<keyword evidence="11" id="KW-0547">Nucleotide-binding</keyword>
<evidence type="ECO:0000256" key="8">
    <source>
        <dbReference type="ARBA" id="ARBA00022533"/>
    </source>
</evidence>
<comment type="pathway">
    <text evidence="2">Pyrimidine metabolism; UMP biosynthesis via salvage pathway; UMP from uridine: step 1/1.</text>
</comment>
<reference evidence="17" key="1">
    <citation type="submission" date="2019-09" db="EMBL/GenBank/DDBJ databases">
        <title>Draft genome information of white flower Hibiscus syriacus.</title>
        <authorList>
            <person name="Kim Y.-M."/>
        </authorList>
    </citation>
    <scope>NUCLEOTIDE SEQUENCE [LARGE SCALE GENOMIC DNA]</scope>
    <source>
        <strain evidence="17">YM2019G1</strain>
    </source>
</reference>
<feature type="domain" description="Phosphoribulokinase/uridine kinase" evidence="15">
    <location>
        <begin position="47"/>
        <end position="224"/>
    </location>
</feature>
<dbReference type="SUPFAM" id="SSF52540">
    <property type="entry name" value="P-loop containing nucleoside triphosphate hydrolases"/>
    <property type="match status" value="1"/>
</dbReference>
<dbReference type="Gene3D" id="3.40.50.300">
    <property type="entry name" value="P-loop containing nucleotide triphosphate hydrolases"/>
    <property type="match status" value="1"/>
</dbReference>
<evidence type="ECO:0000256" key="6">
    <source>
        <dbReference type="ARBA" id="ARBA00009516"/>
    </source>
</evidence>
<keyword evidence="18" id="KW-1185">Reference proteome</keyword>
<dbReference type="InterPro" id="IPR000764">
    <property type="entry name" value="Uridine_kinase-like"/>
</dbReference>
<evidence type="ECO:0000256" key="1">
    <source>
        <dbReference type="ARBA" id="ARBA00001946"/>
    </source>
</evidence>
<dbReference type="CDD" id="cd02023">
    <property type="entry name" value="UMPK"/>
    <property type="match status" value="1"/>
</dbReference>
<evidence type="ECO:0000256" key="4">
    <source>
        <dbReference type="ARBA" id="ARBA00005180"/>
    </source>
</evidence>
<dbReference type="NCBIfam" id="NF004018">
    <property type="entry name" value="PRK05480.1"/>
    <property type="match status" value="1"/>
</dbReference>
<dbReference type="SUPFAM" id="SSF53271">
    <property type="entry name" value="PRTase-like"/>
    <property type="match status" value="1"/>
</dbReference>
<feature type="domain" description="Phosphoribosyltransferase" evidence="16">
    <location>
        <begin position="232"/>
        <end position="413"/>
    </location>
</feature>
<dbReference type="Pfam" id="PF14681">
    <property type="entry name" value="UPRTase"/>
    <property type="match status" value="1"/>
</dbReference>
<evidence type="ECO:0000256" key="12">
    <source>
        <dbReference type="ARBA" id="ARBA00022777"/>
    </source>
</evidence>
<dbReference type="PRINTS" id="PR00988">
    <property type="entry name" value="URIDINKINASE"/>
</dbReference>
<organism evidence="17 18">
    <name type="scientific">Hibiscus syriacus</name>
    <name type="common">Rose of Sharon</name>
    <dbReference type="NCBI Taxonomy" id="106335"/>
    <lineage>
        <taxon>Eukaryota</taxon>
        <taxon>Viridiplantae</taxon>
        <taxon>Streptophyta</taxon>
        <taxon>Embryophyta</taxon>
        <taxon>Tracheophyta</taxon>
        <taxon>Spermatophyta</taxon>
        <taxon>Magnoliopsida</taxon>
        <taxon>eudicotyledons</taxon>
        <taxon>Gunneridae</taxon>
        <taxon>Pentapetalae</taxon>
        <taxon>rosids</taxon>
        <taxon>malvids</taxon>
        <taxon>Malvales</taxon>
        <taxon>Malvaceae</taxon>
        <taxon>Malvoideae</taxon>
        <taxon>Hibiscus</taxon>
    </lineage>
</organism>
<dbReference type="FunFam" id="3.40.50.300:FF:000339">
    <property type="entry name" value="Uridine kinase"/>
    <property type="match status" value="1"/>
</dbReference>
<dbReference type="CDD" id="cd06223">
    <property type="entry name" value="PRTases_typeI"/>
    <property type="match status" value="1"/>
</dbReference>
<comment type="similarity">
    <text evidence="5">In the N-terminal section; belongs to the uridine kinase family.</text>
</comment>
<dbReference type="GO" id="GO:0005524">
    <property type="term" value="F:ATP binding"/>
    <property type="evidence" value="ECO:0007669"/>
    <property type="project" value="InterPro"/>
</dbReference>
<gene>
    <name evidence="17" type="ORF">F3Y22_tig00110328pilonHSYRG01181</name>
</gene>
<evidence type="ECO:0000256" key="13">
    <source>
        <dbReference type="ARBA" id="ARBA00023134"/>
    </source>
</evidence>
<dbReference type="GO" id="GO:0004849">
    <property type="term" value="F:uridine kinase activity"/>
    <property type="evidence" value="ECO:0007669"/>
    <property type="project" value="UniProtKB-ARBA"/>
</dbReference>
<comment type="pathway">
    <text evidence="3">Pyrimidine metabolism; CTP biosynthesis via salvage pathway; CTP from cytidine: step 1/3.</text>
</comment>
<dbReference type="PANTHER" id="PTHR10285">
    <property type="entry name" value="URIDINE KINASE"/>
    <property type="match status" value="1"/>
</dbReference>